<gene>
    <name evidence="2" type="ORF">SBA_ch2_7540</name>
</gene>
<accession>A0ABM7G9Y5</accession>
<dbReference type="InterPro" id="IPR006315">
    <property type="entry name" value="OM_autotransptr_brl_dom"/>
</dbReference>
<sequence>MFAVGISRSFFVVSAPERDTQTVLDLAPFFETKPVPKRMTFVAGTAMVAALACMSFADRAEAAGACGDVSEQGSVICDDSGNPFADGIAYGAQPSAADPASDLLDLDMLVRSGVAIVMPAGGNAAPAIDLSATDAASVSLYAEEGAVVVTEGVDQTGLKIRTANGDITAIAPDIVTAGSSARGIDLETSNGAIDLLARSVTTYGDDARAIDARALNGGDVTVIAEGPIATYGDRSAAVAAGARITPNSGSGSVTVSVGDISTWGDGSDGLIARGADAAMALNGDIVTRGQNSYGAYVRSAQGDASIGAFGTIETFGLGSVGIDVYGAGDVAVVGGGSVVTHGALSTGVSARSDAGNVVIDLASVHATSEDYSGSFGVIASTGTGDALIRIIDASTAAGSVRTVSASSAFGDAAIVATGLIAATGERAVAVDASATNGNAAVAVQDVVVTGYRATAIDVEGYSAGVLIDGTVSAQGGGNGSDFAVRVRGERPYIPGSVAIGPDGEYVYTDGSFADTGGDIAIVNNGTVEASGGGVGGISAYTRGAVTISGNGNVFTQGDEAKAIQILAGADVTVDLNDVATSGDLSTALEIETPTVATVTVGSITTEGAGSHGITIAGRTETYNLPGYYVGDLYYGGEQISIPKPATAADIQVGSVTTSGASSSGITAYVLGDVAIAAGSVTTAGTRANGITTRSGGDASILVDTLSTKGRRADGIFASALGEVAVGVGSASTTGDRATAIRTVSAGDATVILGELTSSGNTATGIDVTTAGVANVALGTATLDGDYSTGISISASGGANVVAGDISATGYYATGISVATFGDATVALRSADISGTYASAIDVTADGDATVYAGQLAVEGYRADGILVTTGGAANVGVQSASISGAYGNAIDVTAAGDVGIVAGRLAAEGESAQAILVSSGGRTTIGLESGNATGDYSGVISVESAGDVDILAGQLSATGNYAGGIYVYNGGMATVAVNAVSVQGESSSAIDVTAASGAAIVAGQVSAEGDYAGGVIVSTYGPASIALNSVSVSGRESQGISIASGADAYVGVGSIIAEGADSVGLALQTAGAADILVGAATVSGDGASAIDIMAGQDVELTVGDLTVSGDGARGVNVLSGGAASVTVLGTVIGSADQLRGPDVPAGPGGRLQDPASAIISVQAADAAAVYLDGSITTTGTLEGGIAVRSPGGALVSGTGSVSTSGDGATGIYAGATQGNVVISTGTVSTQGDNANAVHARSYVRAYADVASIKTSGDGSIGLLVEAGEVAAAMAGSIATSGATAHGLVSHSYGAAYGAAQSITVTGAGALGMDVSSYAQGNATAIAGTVHVADGRGIGVFAANGMASITVEQLVQASDTGVGPGLAASGATGASITFGSVQSSGDGNTSAVAASATSGDILIQGGTIIATGDRRNGVLATGMSGDISIAISGTITTDGAGATGIYAATGGAVDIAANRVVTNATRYASIEAQGASVTLRANSVEARGDNETDGPLAAVMASGATSADVTVGTVLATGTGRDGVAIASYGTGALTVVAGGTVSATHDAVTFQTGRGASLINAGTISGGTGAAVRATGAPITIVNSGAISGALALTDSNDSVINSGTLRLTDGTSFGAGDDRLVNSGALLLAGDVGFGAGTDAVVNRGTLRLAPNGAASLAALAITPVSRSVTGLESFANSGLIEMRNGVAGDTLTLSGAFTGNGASTLGLDLAYGATISADKLVIGGAATGSTIVALDISGTPELGRTPTLIQAGTGTSATAFTLAANQVSSGLFQRGLVFDTATNGFALAIAPSTAAYRLLNIGETAQSLWIESADSVAAHLSANRDAGVTGSGFWMSAVGGVAKRDEAGIFNAFGFDQAANIGYKQDVFGSQLGVDIGNGNIGFGLTGGYASSIVSFTGSVDRVSFDAWNLGAYASFSSGILFANALAKYDFYNIDVKLASAGANGKKIDGNAYGARGEIGLSLGSDAFHIEPVASISWQHVSIDPLDLPLTVDFDDLEGGRASAGLRLRSTRDIGGGAKLNLYAQGDYVQPFGGKAAVTFSTMTTGVSFDDDRIGAYGKGRVGLSITQGRITGFIEGDTRFSSDYRSGGGKVGLRIGF</sequence>
<dbReference type="NCBIfam" id="TIGR01414">
    <property type="entry name" value="autotrans_barl"/>
    <property type="match status" value="1"/>
</dbReference>
<name>A0ABM7G9Y5_9SPHN</name>
<keyword evidence="3" id="KW-1185">Reference proteome</keyword>
<dbReference type="PROSITE" id="PS51208">
    <property type="entry name" value="AUTOTRANSPORTER"/>
    <property type="match status" value="1"/>
</dbReference>
<dbReference type="InterPro" id="IPR036709">
    <property type="entry name" value="Autotransporte_beta_dom_sf"/>
</dbReference>
<dbReference type="SUPFAM" id="SSF51126">
    <property type="entry name" value="Pectin lyase-like"/>
    <property type="match status" value="1"/>
</dbReference>
<dbReference type="Gene3D" id="2.160.20.20">
    <property type="match status" value="1"/>
</dbReference>
<evidence type="ECO:0000313" key="2">
    <source>
        <dbReference type="EMBL" id="BBF72221.1"/>
    </source>
</evidence>
<dbReference type="InterPro" id="IPR012332">
    <property type="entry name" value="Autotransporter_pectin_lyase_C"/>
</dbReference>
<dbReference type="RefSeq" id="WP_261937067.1">
    <property type="nucleotide sequence ID" value="NZ_AP018818.1"/>
</dbReference>
<dbReference type="EMBL" id="AP018818">
    <property type="protein sequence ID" value="BBF72221.1"/>
    <property type="molecule type" value="Genomic_DNA"/>
</dbReference>
<reference evidence="2" key="1">
    <citation type="submission" date="2018-07" db="EMBL/GenBank/DDBJ databases">
        <title>Complete genome sequence of Sphingomonas bisphenolicum strain AO1, a bisphenol A degradative bacterium isolated from Japanese farm field.</title>
        <authorList>
            <person name="Murakami M."/>
            <person name="Koh M."/>
            <person name="Koba S."/>
            <person name="Matsumura Y."/>
        </authorList>
    </citation>
    <scope>NUCLEOTIDE SEQUENCE</scope>
    <source>
        <strain evidence="2">AO1</strain>
    </source>
</reference>
<organism evidence="2 3">
    <name type="scientific">Sphingomonas bisphenolicum</name>
    <dbReference type="NCBI Taxonomy" id="296544"/>
    <lineage>
        <taxon>Bacteria</taxon>
        <taxon>Pseudomonadati</taxon>
        <taxon>Pseudomonadota</taxon>
        <taxon>Alphaproteobacteria</taxon>
        <taxon>Sphingomonadales</taxon>
        <taxon>Sphingomonadaceae</taxon>
        <taxon>Sphingomonas</taxon>
    </lineage>
</organism>
<dbReference type="InterPro" id="IPR011050">
    <property type="entry name" value="Pectin_lyase_fold/virulence"/>
</dbReference>
<evidence type="ECO:0000313" key="3">
    <source>
        <dbReference type="Proteomes" id="UP001059971"/>
    </source>
</evidence>
<dbReference type="SMART" id="SM00869">
    <property type="entry name" value="Autotransporter"/>
    <property type="match status" value="1"/>
</dbReference>
<evidence type="ECO:0000259" key="1">
    <source>
        <dbReference type="PROSITE" id="PS51208"/>
    </source>
</evidence>
<dbReference type="SUPFAM" id="SSF103515">
    <property type="entry name" value="Autotransporter"/>
    <property type="match status" value="1"/>
</dbReference>
<dbReference type="InterPro" id="IPR005546">
    <property type="entry name" value="Autotransporte_beta"/>
</dbReference>
<dbReference type="Gene3D" id="2.40.128.130">
    <property type="entry name" value="Autotransporter beta-domain"/>
    <property type="match status" value="1"/>
</dbReference>
<protein>
    <recommendedName>
        <fullName evidence="1">Autotransporter domain-containing protein</fullName>
    </recommendedName>
</protein>
<feature type="domain" description="Autotransporter" evidence="1">
    <location>
        <begin position="1828"/>
        <end position="2100"/>
    </location>
</feature>
<proteinExistence type="predicted"/>
<dbReference type="Proteomes" id="UP001059971">
    <property type="component" value="Chromosome 2"/>
</dbReference>